<keyword evidence="4 8" id="KW-0805">Transcription regulation</keyword>
<feature type="compositionally biased region" description="Polar residues" evidence="9">
    <location>
        <begin position="584"/>
        <end position="595"/>
    </location>
</feature>
<reference evidence="10 11" key="1">
    <citation type="submission" date="2017-08" db="EMBL/GenBank/DDBJ databases">
        <title>Harnessing the power of phylogenomics to disentangle the directionality and signatures of interkingdom host jumping in the parasitic fungal genus Tolypocladium.</title>
        <authorList>
            <person name="Quandt C.A."/>
            <person name="Patterson W."/>
            <person name="Spatafora J.W."/>
        </authorList>
    </citation>
    <scope>NUCLEOTIDE SEQUENCE [LARGE SCALE GENOMIC DNA]</scope>
    <source>
        <strain evidence="10 11">CBS 113982</strain>
    </source>
</reference>
<comment type="subunit">
    <text evidence="8">Component of the Mediator complex.</text>
</comment>
<evidence type="ECO:0000256" key="8">
    <source>
        <dbReference type="RuleBase" id="RU364140"/>
    </source>
</evidence>
<organism evidence="10 11">
    <name type="scientific">Tolypocladium capitatum</name>
    <dbReference type="NCBI Taxonomy" id="45235"/>
    <lineage>
        <taxon>Eukaryota</taxon>
        <taxon>Fungi</taxon>
        <taxon>Dikarya</taxon>
        <taxon>Ascomycota</taxon>
        <taxon>Pezizomycotina</taxon>
        <taxon>Sordariomycetes</taxon>
        <taxon>Hypocreomycetidae</taxon>
        <taxon>Hypocreales</taxon>
        <taxon>Ophiocordycipitaceae</taxon>
        <taxon>Tolypocladium</taxon>
    </lineage>
</organism>
<dbReference type="AlphaFoldDB" id="A0A2K3QI15"/>
<keyword evidence="6 8" id="KW-0539">Nucleus</keyword>
<dbReference type="STRING" id="45235.A0A2K3QI15"/>
<evidence type="ECO:0000256" key="4">
    <source>
        <dbReference type="ARBA" id="ARBA00023015"/>
    </source>
</evidence>
<dbReference type="Pfam" id="PF10156">
    <property type="entry name" value="Med17"/>
    <property type="match status" value="2"/>
</dbReference>
<dbReference type="PANTHER" id="PTHR13114">
    <property type="entry name" value="MEDIATOR OF RNA POLYMERASE II TRANSCRIPTION SUBUNIT 17"/>
    <property type="match status" value="1"/>
</dbReference>
<proteinExistence type="inferred from homology"/>
<evidence type="ECO:0000256" key="6">
    <source>
        <dbReference type="ARBA" id="ARBA00023242"/>
    </source>
</evidence>
<comment type="similarity">
    <text evidence="2 8">Belongs to the Mediator complex subunit 17 family.</text>
</comment>
<evidence type="ECO:0000313" key="10">
    <source>
        <dbReference type="EMBL" id="PNY27181.1"/>
    </source>
</evidence>
<gene>
    <name evidence="8" type="primary">MED17</name>
    <name evidence="10" type="ORF">TCAP_02867</name>
</gene>
<dbReference type="Gene3D" id="6.10.250.2620">
    <property type="match status" value="1"/>
</dbReference>
<sequence length="595" mass="65540">MHPPASENLADFIARVNAQPSGFRSVTEEKLREDIRARQDTNGAARDEDADMSDEDEAAPKDPNVARMEVLKNIDIAGNTTLLTLDFLSLLLSKQNPTQASLTLSPQLRDMVGIGTLGADKLDEANTNEAKTKDQEQVALGWTLMEINRTRDAAVKASSLLEREVETESRYWEDVMAVKKVAASPEFKNNGLAPMRRSDDGSVELDLGRLGGVSEGLVVTYEKDGKVVGRSVPRRRTSHDLSLESRVLEARNTIFSQELWHELTRESRTLASYNVWLQGSRLTCELDRSSRITVELLPLASCPLPDDTLPESSTAEMMSASLHLLLSYAHRYNELMRTRPIPPHLSRSRGQQTYALLRPIIARMKSILSIQSCTRYVGDLAKVLQNAGFAASFTLHTPQLSAIEPGVSGPNQPSGAQTFVRNMMQPLEFTVELIILPELSLTIRGRTFIFPVTATYYHVLLPPQSPLQGFAAPYADGYSDLGGLSDYLQIAVARSLAAHSLARLSETHSGTEWTPNMMGTSFRDPDRENGEIHFAVQEEPDAGLALILSSAAVASQRRQQRTWKWRSGGSGESMTLEEAVNEAVGTSASSEKSRC</sequence>
<keyword evidence="8" id="KW-0010">Activator</keyword>
<protein>
    <recommendedName>
        <fullName evidence="3 8">Mediator of RNA polymerase II transcription subunit 17</fullName>
    </recommendedName>
    <alternativeName>
        <fullName evidence="7 8">Mediator complex subunit 17</fullName>
    </alternativeName>
</protein>
<evidence type="ECO:0000256" key="9">
    <source>
        <dbReference type="SAM" id="MobiDB-lite"/>
    </source>
</evidence>
<dbReference type="InterPro" id="IPR019313">
    <property type="entry name" value="Mediator_Med17"/>
</dbReference>
<evidence type="ECO:0000313" key="11">
    <source>
        <dbReference type="Proteomes" id="UP000236621"/>
    </source>
</evidence>
<dbReference type="GO" id="GO:0070847">
    <property type="term" value="C:core mediator complex"/>
    <property type="evidence" value="ECO:0007669"/>
    <property type="project" value="TreeGrafter"/>
</dbReference>
<accession>A0A2K3QI15</accession>
<evidence type="ECO:0000256" key="1">
    <source>
        <dbReference type="ARBA" id="ARBA00004123"/>
    </source>
</evidence>
<keyword evidence="11" id="KW-1185">Reference proteome</keyword>
<comment type="caution">
    <text evidence="10">The sequence shown here is derived from an EMBL/GenBank/DDBJ whole genome shotgun (WGS) entry which is preliminary data.</text>
</comment>
<evidence type="ECO:0000256" key="5">
    <source>
        <dbReference type="ARBA" id="ARBA00023163"/>
    </source>
</evidence>
<dbReference type="EMBL" id="NRSZ01000447">
    <property type="protein sequence ID" value="PNY27181.1"/>
    <property type="molecule type" value="Genomic_DNA"/>
</dbReference>
<evidence type="ECO:0000256" key="2">
    <source>
        <dbReference type="ARBA" id="ARBA00005635"/>
    </source>
</evidence>
<feature type="region of interest" description="Disordered" evidence="9">
    <location>
        <begin position="22"/>
        <end position="64"/>
    </location>
</feature>
<comment type="subcellular location">
    <subcellularLocation>
        <location evidence="1 8">Nucleus</location>
    </subcellularLocation>
</comment>
<keyword evidence="5 8" id="KW-0804">Transcription</keyword>
<dbReference type="OrthoDB" id="5319830at2759"/>
<dbReference type="GO" id="GO:0006357">
    <property type="term" value="P:regulation of transcription by RNA polymerase II"/>
    <property type="evidence" value="ECO:0007669"/>
    <property type="project" value="InterPro"/>
</dbReference>
<dbReference type="GO" id="GO:0016592">
    <property type="term" value="C:mediator complex"/>
    <property type="evidence" value="ECO:0007669"/>
    <property type="project" value="InterPro"/>
</dbReference>
<evidence type="ECO:0000256" key="7">
    <source>
        <dbReference type="ARBA" id="ARBA00032014"/>
    </source>
</evidence>
<dbReference type="Proteomes" id="UP000236621">
    <property type="component" value="Unassembled WGS sequence"/>
</dbReference>
<comment type="function">
    <text evidence="8">Component of the Mediator complex, a coactivator involved in the regulated transcription of nearly all RNA polymerase II-dependent genes. Mediator functions as a bridge to convey information from gene-specific regulatory proteins to the basal RNA polymerase II transcription machinery. Mediator is recruited to promoters by direct interactions with regulatory proteins and serves as a scaffold for the assembly of a functional preinitiation complex with RNA polymerase II and the general transcription factors.</text>
</comment>
<feature type="region of interest" description="Disordered" evidence="9">
    <location>
        <begin position="563"/>
        <end position="595"/>
    </location>
</feature>
<feature type="compositionally biased region" description="Acidic residues" evidence="9">
    <location>
        <begin position="48"/>
        <end position="57"/>
    </location>
</feature>
<dbReference type="PANTHER" id="PTHR13114:SF7">
    <property type="entry name" value="MEDIATOR OF RNA POLYMERASE II TRANSCRIPTION SUBUNIT 17"/>
    <property type="match status" value="1"/>
</dbReference>
<evidence type="ECO:0000256" key="3">
    <source>
        <dbReference type="ARBA" id="ARBA00019610"/>
    </source>
</evidence>
<feature type="compositionally biased region" description="Basic and acidic residues" evidence="9">
    <location>
        <begin position="26"/>
        <end position="39"/>
    </location>
</feature>
<dbReference type="GO" id="GO:0003712">
    <property type="term" value="F:transcription coregulator activity"/>
    <property type="evidence" value="ECO:0007669"/>
    <property type="project" value="InterPro"/>
</dbReference>
<name>A0A2K3QI15_9HYPO</name>